<proteinExistence type="predicted"/>
<organism evidence="1 2">
    <name type="scientific">Temnothorax longispinosus</name>
    <dbReference type="NCBI Taxonomy" id="300112"/>
    <lineage>
        <taxon>Eukaryota</taxon>
        <taxon>Metazoa</taxon>
        <taxon>Ecdysozoa</taxon>
        <taxon>Arthropoda</taxon>
        <taxon>Hexapoda</taxon>
        <taxon>Insecta</taxon>
        <taxon>Pterygota</taxon>
        <taxon>Neoptera</taxon>
        <taxon>Endopterygota</taxon>
        <taxon>Hymenoptera</taxon>
        <taxon>Apocrita</taxon>
        <taxon>Aculeata</taxon>
        <taxon>Formicoidea</taxon>
        <taxon>Formicidae</taxon>
        <taxon>Myrmicinae</taxon>
        <taxon>Temnothorax</taxon>
    </lineage>
</organism>
<dbReference type="AlphaFoldDB" id="A0A4S2KHD6"/>
<protein>
    <submittedName>
        <fullName evidence="1">Neuferricin</fullName>
    </submittedName>
</protein>
<evidence type="ECO:0000313" key="1">
    <source>
        <dbReference type="EMBL" id="TGZ48901.1"/>
    </source>
</evidence>
<gene>
    <name evidence="1" type="ORF">DBV15_12207</name>
</gene>
<dbReference type="Proteomes" id="UP000310200">
    <property type="component" value="Unassembled WGS sequence"/>
</dbReference>
<keyword evidence="2" id="KW-1185">Reference proteome</keyword>
<name>A0A4S2KHD6_9HYME</name>
<sequence>MEEKQERMFPLCNIEWNRDTGIVFWYTERSGGIERDWTGVPRMFETVGALALTWIVRNTKIIKLD</sequence>
<dbReference type="EMBL" id="QBLH01002292">
    <property type="protein sequence ID" value="TGZ48901.1"/>
    <property type="molecule type" value="Genomic_DNA"/>
</dbReference>
<accession>A0A4S2KHD6</accession>
<reference evidence="1 2" key="1">
    <citation type="journal article" date="2019" name="Philos. Trans. R. Soc. Lond., B, Biol. Sci.">
        <title>Ant behaviour and brain gene expression of defending hosts depend on the ecological success of the intruding social parasite.</title>
        <authorList>
            <person name="Kaur R."/>
            <person name="Stoldt M."/>
            <person name="Jongepier E."/>
            <person name="Feldmeyer B."/>
            <person name="Menzel F."/>
            <person name="Bornberg-Bauer E."/>
            <person name="Foitzik S."/>
        </authorList>
    </citation>
    <scope>NUCLEOTIDE SEQUENCE [LARGE SCALE GENOMIC DNA]</scope>
    <source>
        <tissue evidence="1">Whole body</tissue>
    </source>
</reference>
<comment type="caution">
    <text evidence="1">The sequence shown here is derived from an EMBL/GenBank/DDBJ whole genome shotgun (WGS) entry which is preliminary data.</text>
</comment>
<evidence type="ECO:0000313" key="2">
    <source>
        <dbReference type="Proteomes" id="UP000310200"/>
    </source>
</evidence>